<sequence>MMLFTSWKNGLWLIKVVIHLWCRNRPTAIVPSWTMKLLIRSNSDFSPPLGNNPELLTQRSKTPWVYCTI</sequence>
<reference evidence="2 3" key="1">
    <citation type="submission" date="2014-03" db="EMBL/GenBank/DDBJ databases">
        <title>Draft genome of the hookworm Oesophagostomum dentatum.</title>
        <authorList>
            <person name="Mitreva M."/>
        </authorList>
    </citation>
    <scope>NUCLEOTIDE SEQUENCE [LARGE SCALE GENOMIC DNA]</scope>
    <source>
        <strain evidence="2 3">OD-Hann</strain>
    </source>
</reference>
<gene>
    <name evidence="2" type="ORF">OESDEN_04264</name>
</gene>
<proteinExistence type="predicted"/>
<dbReference type="EMBL" id="KN549850">
    <property type="protein sequence ID" value="KHJ95781.1"/>
    <property type="molecule type" value="Genomic_DNA"/>
</dbReference>
<keyword evidence="1" id="KW-0732">Signal</keyword>
<dbReference type="Proteomes" id="UP000053660">
    <property type="component" value="Unassembled WGS sequence"/>
</dbReference>
<evidence type="ECO:0000313" key="2">
    <source>
        <dbReference type="EMBL" id="KHJ95781.1"/>
    </source>
</evidence>
<accession>A0A0B1TI62</accession>
<keyword evidence="3" id="KW-1185">Reference proteome</keyword>
<evidence type="ECO:0000313" key="3">
    <source>
        <dbReference type="Proteomes" id="UP000053660"/>
    </source>
</evidence>
<organism evidence="2 3">
    <name type="scientific">Oesophagostomum dentatum</name>
    <name type="common">Nodular worm</name>
    <dbReference type="NCBI Taxonomy" id="61180"/>
    <lineage>
        <taxon>Eukaryota</taxon>
        <taxon>Metazoa</taxon>
        <taxon>Ecdysozoa</taxon>
        <taxon>Nematoda</taxon>
        <taxon>Chromadorea</taxon>
        <taxon>Rhabditida</taxon>
        <taxon>Rhabditina</taxon>
        <taxon>Rhabditomorpha</taxon>
        <taxon>Strongyloidea</taxon>
        <taxon>Strongylidae</taxon>
        <taxon>Oesophagostomum</taxon>
    </lineage>
</organism>
<feature type="signal peptide" evidence="1">
    <location>
        <begin position="1"/>
        <end position="28"/>
    </location>
</feature>
<name>A0A0B1TI62_OESDE</name>
<dbReference type="AlphaFoldDB" id="A0A0B1TI62"/>
<evidence type="ECO:0000256" key="1">
    <source>
        <dbReference type="SAM" id="SignalP"/>
    </source>
</evidence>
<protein>
    <submittedName>
        <fullName evidence="2">Uncharacterized protein</fullName>
    </submittedName>
</protein>
<feature type="chain" id="PRO_5002062623" evidence="1">
    <location>
        <begin position="29"/>
        <end position="69"/>
    </location>
</feature>